<reference evidence="2" key="1">
    <citation type="submission" date="2022-08" db="EMBL/GenBank/DDBJ databases">
        <title>Complete genome sequence of Mycoplasma cottewii type strain VIS.</title>
        <authorList>
            <person name="Spergser J."/>
        </authorList>
    </citation>
    <scope>NUCLEOTIDE SEQUENCE</scope>
    <source>
        <strain evidence="2">VIS</strain>
    </source>
</reference>
<proteinExistence type="predicted"/>
<evidence type="ECO:0000259" key="1">
    <source>
        <dbReference type="Pfam" id="PF07728"/>
    </source>
</evidence>
<dbReference type="Gene3D" id="3.40.50.300">
    <property type="entry name" value="P-loop containing nucleotide triphosphate hydrolases"/>
    <property type="match status" value="1"/>
</dbReference>
<feature type="domain" description="ATPase dynein-related AAA" evidence="1">
    <location>
        <begin position="333"/>
        <end position="505"/>
    </location>
</feature>
<dbReference type="Proteomes" id="UP001059819">
    <property type="component" value="Chromosome"/>
</dbReference>
<gene>
    <name evidence="2" type="ORF">NX779_00235</name>
</gene>
<sequence length="666" mass="78857">MIQKILLITHTEKRGYKIQTHDNQEIAVFVWPTREEAERQKNNLGRDYYSKIEKPIAKAWAEFYEYCTYKEVKFFSILLDESNDQYFYDLKATKLKEGQDFTFDTMDLIFRANKSFFSIEDEKEKKGYKGRLKKISETFEKFQKEKKSHGDKKCIYDEGVVSIYITTVYGERFDEYVKNQEKEMEPNKHRWSEVKNILNKKESIKIKEGYKAYLKFIVLNKKTGEPGLGEKTVKDYFDALNGDNLNFLLTKEARDQNINKISLYTIDNLSDFEIIKTKLKDNVSFKFLAWNDIYTSLQHYENFLRLKDILLNNNCKNNSEHEVPDVAHQTIYFGAPGTGKSYELNKLVEKSFCENYERVTFHPSYMYGHFVGTFKPFTKNETITYKYVPGILIKQLIKAYKKPNENFALVIEEINRANVSAVFGDIFQLLDRDENGDSQYLISTSEELQQYLQENINESELEQEVKDKLKPKFEKLYLPKNFYILATMNSADQGVMPLDSAFKRRWEFKYLSINKASDKNEKEFKNYEFEVKSTQEVNSTQEVKSKKYNWDEFRRAINNKLSNLHIPEDKLIGPYFISSKILKESITTPEKLTEVIKDKVLMYLYDDVTRAHRSELFREGTYKTYSKLCEEFDNDCLALFKNGLNIEDNEEKKKKKNKEENLNHEN</sequence>
<dbReference type="Pfam" id="PF07728">
    <property type="entry name" value="AAA_5"/>
    <property type="match status" value="1"/>
</dbReference>
<dbReference type="InterPro" id="IPR027417">
    <property type="entry name" value="P-loop_NTPase"/>
</dbReference>
<dbReference type="InterPro" id="IPR052934">
    <property type="entry name" value="Methyl-DNA_Rec/Restrict_Enz"/>
</dbReference>
<evidence type="ECO:0000313" key="3">
    <source>
        <dbReference type="Proteomes" id="UP001059819"/>
    </source>
</evidence>
<dbReference type="InterPro" id="IPR011704">
    <property type="entry name" value="ATPase_dyneun-rel_AAA"/>
</dbReference>
<keyword evidence="3" id="KW-1185">Reference proteome</keyword>
<accession>A0ABY5TWL2</accession>
<dbReference type="SUPFAM" id="SSF52540">
    <property type="entry name" value="P-loop containing nucleoside triphosphate hydrolases"/>
    <property type="match status" value="1"/>
</dbReference>
<protein>
    <submittedName>
        <fullName evidence="2">AAA family ATPase</fullName>
    </submittedName>
</protein>
<dbReference type="EMBL" id="CP103424">
    <property type="protein sequence ID" value="UWD35075.1"/>
    <property type="molecule type" value="Genomic_DNA"/>
</dbReference>
<dbReference type="PANTHER" id="PTHR37291:SF1">
    <property type="entry name" value="TYPE IV METHYL-DIRECTED RESTRICTION ENZYME ECOKMCRB SUBUNIT"/>
    <property type="match status" value="1"/>
</dbReference>
<evidence type="ECO:0000313" key="2">
    <source>
        <dbReference type="EMBL" id="UWD35075.1"/>
    </source>
</evidence>
<dbReference type="RefSeq" id="WP_259430233.1">
    <property type="nucleotide sequence ID" value="NZ_CP103424.1"/>
</dbReference>
<organism evidence="2 3">
    <name type="scientific">Mycoplasma cottewii</name>
    <dbReference type="NCBI Taxonomy" id="51364"/>
    <lineage>
        <taxon>Bacteria</taxon>
        <taxon>Bacillati</taxon>
        <taxon>Mycoplasmatota</taxon>
        <taxon>Mollicutes</taxon>
        <taxon>Mycoplasmataceae</taxon>
        <taxon>Mycoplasma</taxon>
    </lineage>
</organism>
<dbReference type="PANTHER" id="PTHR37291">
    <property type="entry name" value="5-METHYLCYTOSINE-SPECIFIC RESTRICTION ENZYME B"/>
    <property type="match status" value="1"/>
</dbReference>
<name>A0ABY5TWL2_9MOLU</name>